<name>A0A8H3YI98_VENIN</name>
<gene>
    <name evidence="3" type="ORF">EG328_003948</name>
</gene>
<dbReference type="Proteomes" id="UP000447873">
    <property type="component" value="Unassembled WGS sequence"/>
</dbReference>
<reference evidence="3 4" key="1">
    <citation type="submission" date="2018-12" db="EMBL/GenBank/DDBJ databases">
        <title>Venturia inaequalis Genome Resource.</title>
        <authorList>
            <person name="Lichtner F.J."/>
        </authorList>
    </citation>
    <scope>NUCLEOTIDE SEQUENCE [LARGE SCALE GENOMIC DNA]</scope>
    <source>
        <strain evidence="3 4">120213</strain>
    </source>
</reference>
<feature type="region of interest" description="Disordered" evidence="1">
    <location>
        <begin position="305"/>
        <end position="325"/>
    </location>
</feature>
<evidence type="ECO:0000313" key="3">
    <source>
        <dbReference type="EMBL" id="KAE9961299.1"/>
    </source>
</evidence>
<feature type="compositionally biased region" description="Polar residues" evidence="1">
    <location>
        <begin position="1"/>
        <end position="11"/>
    </location>
</feature>
<dbReference type="EMBL" id="WNWS01002228">
    <property type="protein sequence ID" value="KAE9961299.1"/>
    <property type="molecule type" value="Genomic_DNA"/>
</dbReference>
<dbReference type="Pfam" id="PF12776">
    <property type="entry name" value="Myb_DNA-bind_3"/>
    <property type="match status" value="1"/>
</dbReference>
<feature type="compositionally biased region" description="Polar residues" evidence="1">
    <location>
        <begin position="81"/>
        <end position="95"/>
    </location>
</feature>
<feature type="domain" description="Myb/SANT-like" evidence="2">
    <location>
        <begin position="143"/>
        <end position="214"/>
    </location>
</feature>
<sequence>MADSEAPSSHPTRQRGPPKQFEQEPITTHKKRAPVIKNKTPKAPAKAKANKKLTEPTIDEPKAPKKRGPYKKKKSVVESAGESSDPTPDSQQSLPPASIVKSEPTGPIITAPTAVEDAVVIEDSGVTSSAANEPPASSSHFPWSHEIEEVFLQTLLEARGLGLQNGNGWKTKAFKMCVTRLNERFFHLLNIAVTTAILHSKWSTLKGIWKDWLKHDAHLSGWGPNRDASYGDIGIPVSDDATMKAHWKQFSTCRKFRCFYPVHKDLLEQIIGDRLADGRGAMGLKGGKAVDVRLEALMEGEDGPERKIISKNKRERDESPEGVAKRGKIDTRVEAMNSSTQKIQELTKVMAMPRVTPLALAMRKVNEIFFEDSTTCRELWFYLMRDPIKVDFFNGLSKDCDLAWFINDCLGREVLTEDCKVKQLEAEIMAMNGSDDEDIVFGSDSEVDEVVDEVDEVVDEVEEDNIVEGSRE</sequence>
<protein>
    <recommendedName>
        <fullName evidence="2">Myb/SANT-like domain-containing protein</fullName>
    </recommendedName>
</protein>
<feature type="compositionally biased region" description="Basic residues" evidence="1">
    <location>
        <begin position="64"/>
        <end position="74"/>
    </location>
</feature>
<organism evidence="3 4">
    <name type="scientific">Venturia inaequalis</name>
    <name type="common">Apple scab fungus</name>
    <dbReference type="NCBI Taxonomy" id="5025"/>
    <lineage>
        <taxon>Eukaryota</taxon>
        <taxon>Fungi</taxon>
        <taxon>Dikarya</taxon>
        <taxon>Ascomycota</taxon>
        <taxon>Pezizomycotina</taxon>
        <taxon>Dothideomycetes</taxon>
        <taxon>Pleosporomycetidae</taxon>
        <taxon>Venturiales</taxon>
        <taxon>Venturiaceae</taxon>
        <taxon>Venturia</taxon>
    </lineage>
</organism>
<evidence type="ECO:0000259" key="2">
    <source>
        <dbReference type="Pfam" id="PF12776"/>
    </source>
</evidence>
<dbReference type="AlphaFoldDB" id="A0A8H3YI98"/>
<accession>A0A8H3YI98</accession>
<evidence type="ECO:0000313" key="4">
    <source>
        <dbReference type="Proteomes" id="UP000447873"/>
    </source>
</evidence>
<proteinExistence type="predicted"/>
<evidence type="ECO:0000256" key="1">
    <source>
        <dbReference type="SAM" id="MobiDB-lite"/>
    </source>
</evidence>
<dbReference type="InterPro" id="IPR024752">
    <property type="entry name" value="Myb/SANT-like_dom"/>
</dbReference>
<feature type="compositionally biased region" description="Low complexity" evidence="1">
    <location>
        <begin position="37"/>
        <end position="47"/>
    </location>
</feature>
<feature type="region of interest" description="Disordered" evidence="1">
    <location>
        <begin position="1"/>
        <end position="108"/>
    </location>
</feature>
<comment type="caution">
    <text evidence="3">The sequence shown here is derived from an EMBL/GenBank/DDBJ whole genome shotgun (WGS) entry which is preliminary data.</text>
</comment>